<dbReference type="EMBL" id="CP024785">
    <property type="protein sequence ID" value="AUB37534.1"/>
    <property type="molecule type" value="Genomic_DNA"/>
</dbReference>
<organism evidence="1 2">
    <name type="scientific">Nostoc flagelliforme CCNUN1</name>
    <dbReference type="NCBI Taxonomy" id="2038116"/>
    <lineage>
        <taxon>Bacteria</taxon>
        <taxon>Bacillati</taxon>
        <taxon>Cyanobacteriota</taxon>
        <taxon>Cyanophyceae</taxon>
        <taxon>Nostocales</taxon>
        <taxon>Nostocaceae</taxon>
        <taxon>Nostoc</taxon>
    </lineage>
</organism>
<dbReference type="AlphaFoldDB" id="A0A2K8SPY8"/>
<reference evidence="1 2" key="1">
    <citation type="submission" date="2017-11" db="EMBL/GenBank/DDBJ databases">
        <title>Complete genome of a free-living desiccation-tolerant cyanobacterium and its photosynthetic adaptation to extreme terrestrial habitat.</title>
        <authorList>
            <person name="Shang J."/>
        </authorList>
    </citation>
    <scope>NUCLEOTIDE SEQUENCE [LARGE SCALE GENOMIC DNA]</scope>
    <source>
        <strain evidence="1 2">CCNUN1</strain>
    </source>
</reference>
<dbReference type="Proteomes" id="UP000232003">
    <property type="component" value="Chromosome"/>
</dbReference>
<dbReference type="KEGG" id="nfl:COO91_03479"/>
<gene>
    <name evidence="1" type="ORF">COO91_03479</name>
</gene>
<evidence type="ECO:0000313" key="1">
    <source>
        <dbReference type="EMBL" id="AUB37534.1"/>
    </source>
</evidence>
<protein>
    <submittedName>
        <fullName evidence="1">Uncharacterized protein</fullName>
    </submittedName>
</protein>
<evidence type="ECO:0000313" key="2">
    <source>
        <dbReference type="Proteomes" id="UP000232003"/>
    </source>
</evidence>
<sequence>MQIIAGKAVIVNLPFKLNIGKEYKIINSLTKTYMKRRLKGILGDYFYWEVNR</sequence>
<accession>A0A2K8SPY8</accession>
<name>A0A2K8SPY8_9NOSO</name>
<proteinExistence type="predicted"/>
<keyword evidence="2" id="KW-1185">Reference proteome</keyword>